<dbReference type="GO" id="GO:0016757">
    <property type="term" value="F:glycosyltransferase activity"/>
    <property type="evidence" value="ECO:0007669"/>
    <property type="project" value="UniProtKB-KW"/>
</dbReference>
<evidence type="ECO:0000256" key="3">
    <source>
        <dbReference type="ARBA" id="ARBA00022679"/>
    </source>
</evidence>
<evidence type="ECO:0000313" key="8">
    <source>
        <dbReference type="Proteomes" id="UP001224775"/>
    </source>
</evidence>
<keyword evidence="2" id="KW-0328">Glycosyltransferase</keyword>
<organism evidence="7 8">
    <name type="scientific">Skeletonema marinoi</name>
    <dbReference type="NCBI Taxonomy" id="267567"/>
    <lineage>
        <taxon>Eukaryota</taxon>
        <taxon>Sar</taxon>
        <taxon>Stramenopiles</taxon>
        <taxon>Ochrophyta</taxon>
        <taxon>Bacillariophyta</taxon>
        <taxon>Coscinodiscophyceae</taxon>
        <taxon>Thalassiosirophycidae</taxon>
        <taxon>Thalassiosirales</taxon>
        <taxon>Skeletonemataceae</taxon>
        <taxon>Skeletonema</taxon>
        <taxon>Skeletonema marinoi-dohrnii complex</taxon>
    </lineage>
</organism>
<dbReference type="AlphaFoldDB" id="A0AAD8YKV2"/>
<gene>
    <name evidence="7" type="ORF">QTG54_000370</name>
</gene>
<dbReference type="PANTHER" id="PTHR31042:SF150">
    <property type="entry name" value="OS06G0661900 PROTEIN"/>
    <property type="match status" value="1"/>
</dbReference>
<evidence type="ECO:0000256" key="2">
    <source>
        <dbReference type="ARBA" id="ARBA00022676"/>
    </source>
</evidence>
<keyword evidence="8" id="KW-1185">Reference proteome</keyword>
<dbReference type="InterPro" id="IPR044174">
    <property type="entry name" value="BC10-like"/>
</dbReference>
<keyword evidence="4" id="KW-0472">Membrane</keyword>
<accession>A0AAD8YKV2</accession>
<proteinExistence type="predicted"/>
<evidence type="ECO:0000256" key="4">
    <source>
        <dbReference type="ARBA" id="ARBA00023136"/>
    </source>
</evidence>
<dbReference type="EMBL" id="JATAAI010000001">
    <property type="protein sequence ID" value="KAK1748431.1"/>
    <property type="molecule type" value="Genomic_DNA"/>
</dbReference>
<evidence type="ECO:0000313" key="7">
    <source>
        <dbReference type="EMBL" id="KAK1748431.1"/>
    </source>
</evidence>
<keyword evidence="3" id="KW-0808">Transferase</keyword>
<name>A0AAD8YKV2_9STRA</name>
<evidence type="ECO:0000256" key="1">
    <source>
        <dbReference type="ARBA" id="ARBA00004606"/>
    </source>
</evidence>
<evidence type="ECO:0000256" key="6">
    <source>
        <dbReference type="SAM" id="MobiDB-lite"/>
    </source>
</evidence>
<reference evidence="7" key="1">
    <citation type="submission" date="2023-06" db="EMBL/GenBank/DDBJ databases">
        <title>Survivors Of The Sea: Transcriptome response of Skeletonema marinoi to long-term dormancy.</title>
        <authorList>
            <person name="Pinder M.I.M."/>
            <person name="Kourtchenko O."/>
            <person name="Robertson E.K."/>
            <person name="Larsson T."/>
            <person name="Maumus F."/>
            <person name="Osuna-Cruz C.M."/>
            <person name="Vancaester E."/>
            <person name="Stenow R."/>
            <person name="Vandepoele K."/>
            <person name="Ploug H."/>
            <person name="Bruchert V."/>
            <person name="Godhe A."/>
            <person name="Topel M."/>
        </authorList>
    </citation>
    <scope>NUCLEOTIDE SEQUENCE</scope>
    <source>
        <strain evidence="7">R05AC</strain>
    </source>
</reference>
<feature type="region of interest" description="Disordered" evidence="6">
    <location>
        <begin position="34"/>
        <end position="56"/>
    </location>
</feature>
<sequence>PPPMDVAIRETTIIMQAINNKIAVVTWGRGGGRGYGRGGRWRNDDREQNSSSGQSTPLAELVTNVKSSYEASQTNAAINDAKTTKGDKRRHIALLFLTIDDLPHEHVWKEWLKSCSSNNKIDESTTKSSEEDNLSSSMMRLQWAMIDLMEEALRIGSTGESTNFAKYLSTPGDDELLNNSVSTEGTKSTGQDIPPVDRFIFVSESCLPVTTMEETEMALFGPKNASDSSASLYDKSWVNARSTPNNGYSRQLQWDAIRADNIPPNYIWKADQWMVLTRRDAEAVATLPSQHLNGRQLWPAFRKCRARRAQVDDFSKGESCAGRIRRRRITYCDWSQSAKNPASFTSQDWMDVVLKARREGCLFARKFVLLSSLRDGEKKNAESANNDGVVSVDDWTTVVVKKQVG</sequence>
<feature type="non-terminal residue" evidence="7">
    <location>
        <position position="1"/>
    </location>
</feature>
<comment type="caution">
    <text evidence="7">The sequence shown here is derived from an EMBL/GenBank/DDBJ whole genome shotgun (WGS) entry which is preliminary data.</text>
</comment>
<dbReference type="InterPro" id="IPR003406">
    <property type="entry name" value="Glyco_trans_14"/>
</dbReference>
<evidence type="ECO:0000256" key="5">
    <source>
        <dbReference type="ARBA" id="ARBA00023180"/>
    </source>
</evidence>
<dbReference type="Pfam" id="PF02485">
    <property type="entry name" value="Branch"/>
    <property type="match status" value="1"/>
</dbReference>
<dbReference type="Proteomes" id="UP001224775">
    <property type="component" value="Unassembled WGS sequence"/>
</dbReference>
<dbReference type="PANTHER" id="PTHR31042">
    <property type="entry name" value="CORE-2/I-BRANCHING BETA-1,6-N-ACETYLGLUCOSAMINYLTRANSFERASE FAMILY PROTEIN-RELATED"/>
    <property type="match status" value="1"/>
</dbReference>
<keyword evidence="5" id="KW-0325">Glycoprotein</keyword>
<protein>
    <submittedName>
        <fullName evidence="7">Uncharacterized protein</fullName>
    </submittedName>
</protein>
<dbReference type="GO" id="GO:0016020">
    <property type="term" value="C:membrane"/>
    <property type="evidence" value="ECO:0007669"/>
    <property type="project" value="UniProtKB-SubCell"/>
</dbReference>
<comment type="subcellular location">
    <subcellularLocation>
        <location evidence="1">Membrane</location>
        <topology evidence="1">Single-pass type II membrane protein</topology>
    </subcellularLocation>
</comment>